<feature type="compositionally biased region" description="Acidic residues" evidence="2">
    <location>
        <begin position="323"/>
        <end position="348"/>
    </location>
</feature>
<evidence type="ECO:0000256" key="2">
    <source>
        <dbReference type="SAM" id="MobiDB-lite"/>
    </source>
</evidence>
<evidence type="ECO:0000313" key="4">
    <source>
        <dbReference type="Proteomes" id="UP001165083"/>
    </source>
</evidence>
<feature type="coiled-coil region" evidence="1">
    <location>
        <begin position="139"/>
        <end position="166"/>
    </location>
</feature>
<sequence length="348" mass="39481">MSAGAYDRRGSSIAADVDAAIERVVEHFESSDLALRLDVLRALSAQSRLAFETTRVRERLGQHPVAMDLIQGVTSQSPVYKTLADKLTVDSYSCDYDVKRNVVMTTNVRWTQEKKSSKKASKKRKKSAASFAKTEDKGAMITKYRFERLRQEKEEAEEDGEEETLIKFTVVVAFGDDDASPRELLHFEMACKHSYPKSYYEDQQQLPSDDEEGDDEGEDEKREKKEAKMKKEKKETKKPAQEQEEEGSENEEGDEQTFGEELRGFRFNNEVLADIGEWMGADEEELDPVDVIGFFMALPVHEDEWLVDERVCEILFQGGMGDNSDEEGSGSEEDGGDESEPVEEDDED</sequence>
<evidence type="ECO:0000256" key="1">
    <source>
        <dbReference type="SAM" id="Coils"/>
    </source>
</evidence>
<keyword evidence="1" id="KW-0175">Coiled coil</keyword>
<feature type="region of interest" description="Disordered" evidence="2">
    <location>
        <begin position="317"/>
        <end position="348"/>
    </location>
</feature>
<dbReference type="AlphaFoldDB" id="A0A9W6X1A3"/>
<feature type="region of interest" description="Disordered" evidence="2">
    <location>
        <begin position="199"/>
        <end position="266"/>
    </location>
</feature>
<name>A0A9W6X1A3_9STRA</name>
<dbReference type="Proteomes" id="UP001165083">
    <property type="component" value="Unassembled WGS sequence"/>
</dbReference>
<feature type="compositionally biased region" description="Basic and acidic residues" evidence="2">
    <location>
        <begin position="232"/>
        <end position="241"/>
    </location>
</feature>
<dbReference type="EMBL" id="BSXW01000616">
    <property type="protein sequence ID" value="GMF26586.1"/>
    <property type="molecule type" value="Genomic_DNA"/>
</dbReference>
<accession>A0A9W6X1A3</accession>
<feature type="compositionally biased region" description="Acidic residues" evidence="2">
    <location>
        <begin position="242"/>
        <end position="258"/>
    </location>
</feature>
<gene>
    <name evidence="3" type="ORF">Plil01_001106000</name>
</gene>
<organism evidence="3 4">
    <name type="scientific">Phytophthora lilii</name>
    <dbReference type="NCBI Taxonomy" id="2077276"/>
    <lineage>
        <taxon>Eukaryota</taxon>
        <taxon>Sar</taxon>
        <taxon>Stramenopiles</taxon>
        <taxon>Oomycota</taxon>
        <taxon>Peronosporomycetes</taxon>
        <taxon>Peronosporales</taxon>
        <taxon>Peronosporaceae</taxon>
        <taxon>Phytophthora</taxon>
    </lineage>
</organism>
<reference evidence="3" key="1">
    <citation type="submission" date="2023-04" db="EMBL/GenBank/DDBJ databases">
        <title>Phytophthora lilii NBRC 32176.</title>
        <authorList>
            <person name="Ichikawa N."/>
            <person name="Sato H."/>
            <person name="Tonouchi N."/>
        </authorList>
    </citation>
    <scope>NUCLEOTIDE SEQUENCE</scope>
    <source>
        <strain evidence="3">NBRC 32176</strain>
    </source>
</reference>
<feature type="region of interest" description="Disordered" evidence="2">
    <location>
        <begin position="113"/>
        <end position="134"/>
    </location>
</feature>
<dbReference type="OrthoDB" id="126538at2759"/>
<protein>
    <submittedName>
        <fullName evidence="3">Unnamed protein product</fullName>
    </submittedName>
</protein>
<evidence type="ECO:0000313" key="3">
    <source>
        <dbReference type="EMBL" id="GMF26586.1"/>
    </source>
</evidence>
<feature type="compositionally biased region" description="Acidic residues" evidence="2">
    <location>
        <begin position="208"/>
        <end position="218"/>
    </location>
</feature>
<keyword evidence="4" id="KW-1185">Reference proteome</keyword>
<proteinExistence type="predicted"/>
<comment type="caution">
    <text evidence="3">The sequence shown here is derived from an EMBL/GenBank/DDBJ whole genome shotgun (WGS) entry which is preliminary data.</text>
</comment>
<feature type="compositionally biased region" description="Basic residues" evidence="2">
    <location>
        <begin position="116"/>
        <end position="127"/>
    </location>
</feature>